<comment type="similarity">
    <text evidence="1">Belongs to the LDH2/MDH2 oxidoreductase family.</text>
</comment>
<name>A0A1E2V7C3_9GAMM</name>
<keyword evidence="4" id="KW-1185">Reference proteome</keyword>
<dbReference type="RefSeq" id="WP_068997141.1">
    <property type="nucleotide sequence ID" value="NZ_MDTQ01000001.1"/>
</dbReference>
<keyword evidence="2" id="KW-0560">Oxidoreductase</keyword>
<dbReference type="PANTHER" id="PTHR11091">
    <property type="entry name" value="OXIDOREDUCTASE-RELATED"/>
    <property type="match status" value="1"/>
</dbReference>
<protein>
    <submittedName>
        <fullName evidence="3">Oxidoreductase</fullName>
    </submittedName>
</protein>
<gene>
    <name evidence="3" type="ORF">BFW38_03475</name>
</gene>
<sequence>MESGRRTEDVTSLVSEAPASVTLSYDEAIQLSRQILTHHGYSADHADAITRNVVTVQMDDGHSHGLYRLLSCIEMVRQKGVDPQAKPVIVGNEGSLIRVDAQRGNSLLAFEMGLPRLLDRARQQGIAALSIHHAFHFSALWTEVEAIAAEGLVGLAVTPTHPFVAPAGGTKPLLGTNPIAFAWPRPGDFPYAFDFATSMSARGEIELHRRAGESIPPGWGLDAEGQPTTDPTEALAGAQLPFGDYKGSALSTMIELLAGPLIGDHLGHQTRPADGDPETRSDHGELIIALSPQAWLGARTDHYLAEAEKLFAGIEAQGARLPSQRRFAARQRNHEAGGMNIPLALYEDLRALLD</sequence>
<evidence type="ECO:0000256" key="2">
    <source>
        <dbReference type="ARBA" id="ARBA00023002"/>
    </source>
</evidence>
<dbReference type="InterPro" id="IPR036111">
    <property type="entry name" value="Mal/L-sulfo/L-lacto_DH-like_sf"/>
</dbReference>
<organism evidence="3 4">
    <name type="scientific">Terasakiispira papahanaumokuakeensis</name>
    <dbReference type="NCBI Taxonomy" id="197479"/>
    <lineage>
        <taxon>Bacteria</taxon>
        <taxon>Pseudomonadati</taxon>
        <taxon>Pseudomonadota</taxon>
        <taxon>Gammaproteobacteria</taxon>
        <taxon>Oceanospirillales</taxon>
        <taxon>Terasakiispira</taxon>
    </lineage>
</organism>
<dbReference type="Gene3D" id="3.30.1370.60">
    <property type="entry name" value="Hypothetical oxidoreductase yiak, domain 2"/>
    <property type="match status" value="1"/>
</dbReference>
<dbReference type="SUPFAM" id="SSF89733">
    <property type="entry name" value="L-sulfolactate dehydrogenase-like"/>
    <property type="match status" value="1"/>
</dbReference>
<dbReference type="Gene3D" id="1.10.1530.10">
    <property type="match status" value="1"/>
</dbReference>
<reference evidence="3 4" key="1">
    <citation type="submission" date="2016-08" db="EMBL/GenBank/DDBJ databases">
        <authorList>
            <person name="Seilhamer J.J."/>
        </authorList>
    </citation>
    <scope>NUCLEOTIDE SEQUENCE [LARGE SCALE GENOMIC DNA]</scope>
    <source>
        <strain evidence="3 4">PH27A</strain>
    </source>
</reference>
<dbReference type="PANTHER" id="PTHR11091:SF0">
    <property type="entry name" value="MALATE DEHYDROGENASE"/>
    <property type="match status" value="1"/>
</dbReference>
<evidence type="ECO:0000256" key="1">
    <source>
        <dbReference type="ARBA" id="ARBA00006056"/>
    </source>
</evidence>
<evidence type="ECO:0000313" key="3">
    <source>
        <dbReference type="EMBL" id="ODC02746.1"/>
    </source>
</evidence>
<comment type="caution">
    <text evidence="3">The sequence shown here is derived from an EMBL/GenBank/DDBJ whole genome shotgun (WGS) entry which is preliminary data.</text>
</comment>
<dbReference type="STRING" id="197479.BFW38_03475"/>
<dbReference type="InterPro" id="IPR003767">
    <property type="entry name" value="Malate/L-lactate_DH-like"/>
</dbReference>
<dbReference type="InterPro" id="IPR043143">
    <property type="entry name" value="Mal/L-sulf/L-lact_DH-like_NADP"/>
</dbReference>
<dbReference type="AlphaFoldDB" id="A0A1E2V7C3"/>
<dbReference type="OrthoDB" id="9769447at2"/>
<dbReference type="InterPro" id="IPR043144">
    <property type="entry name" value="Mal/L-sulf/L-lact_DH-like_ah"/>
</dbReference>
<proteinExistence type="inferred from homology"/>
<dbReference type="Proteomes" id="UP000094291">
    <property type="component" value="Unassembled WGS sequence"/>
</dbReference>
<accession>A0A1E2V7C3</accession>
<evidence type="ECO:0000313" key="4">
    <source>
        <dbReference type="Proteomes" id="UP000094291"/>
    </source>
</evidence>
<dbReference type="GO" id="GO:0016491">
    <property type="term" value="F:oxidoreductase activity"/>
    <property type="evidence" value="ECO:0007669"/>
    <property type="project" value="UniProtKB-KW"/>
</dbReference>
<dbReference type="EMBL" id="MDTQ01000001">
    <property type="protein sequence ID" value="ODC02746.1"/>
    <property type="molecule type" value="Genomic_DNA"/>
</dbReference>
<dbReference type="Pfam" id="PF02615">
    <property type="entry name" value="Ldh_2"/>
    <property type="match status" value="1"/>
</dbReference>